<evidence type="ECO:0000256" key="1">
    <source>
        <dbReference type="SAM" id="MobiDB-lite"/>
    </source>
</evidence>
<proteinExistence type="predicted"/>
<organism evidence="2">
    <name type="scientific">Odontella aurita</name>
    <dbReference type="NCBI Taxonomy" id="265563"/>
    <lineage>
        <taxon>Eukaryota</taxon>
        <taxon>Sar</taxon>
        <taxon>Stramenopiles</taxon>
        <taxon>Ochrophyta</taxon>
        <taxon>Bacillariophyta</taxon>
        <taxon>Mediophyceae</taxon>
        <taxon>Biddulphiophycidae</taxon>
        <taxon>Eupodiscales</taxon>
        <taxon>Odontellaceae</taxon>
        <taxon>Odontella</taxon>
    </lineage>
</organism>
<evidence type="ECO:0000313" key="2">
    <source>
        <dbReference type="EMBL" id="CAE2271051.1"/>
    </source>
</evidence>
<feature type="region of interest" description="Disordered" evidence="1">
    <location>
        <begin position="211"/>
        <end position="312"/>
    </location>
</feature>
<reference evidence="2" key="1">
    <citation type="submission" date="2021-01" db="EMBL/GenBank/DDBJ databases">
        <authorList>
            <person name="Corre E."/>
            <person name="Pelletier E."/>
            <person name="Niang G."/>
            <person name="Scheremetjew M."/>
            <person name="Finn R."/>
            <person name="Kale V."/>
            <person name="Holt S."/>
            <person name="Cochrane G."/>
            <person name="Meng A."/>
            <person name="Brown T."/>
            <person name="Cohen L."/>
        </authorList>
    </citation>
    <scope>NUCLEOTIDE SEQUENCE</scope>
    <source>
        <strain evidence="2">Isolate 1302-5</strain>
    </source>
</reference>
<gene>
    <name evidence="2" type="ORF">OAUR00152_LOCUS32018</name>
</gene>
<dbReference type="EMBL" id="HBKQ01046428">
    <property type="protein sequence ID" value="CAE2271051.1"/>
    <property type="molecule type" value="Transcribed_RNA"/>
</dbReference>
<dbReference type="AlphaFoldDB" id="A0A7S4JQE0"/>
<sequence>MSNADPRPMSSDIPQCITHTVMKCVADAERLFRVRCTKCDYVRDFSQDDVGAAKYLYHRRRTRAAQGLLSVGAPLNAASATFLCQTSAECGIISNTNSPHVSFVEGLVPNVDHTGAVRQLRDNLFHNPTITVVGVHRVSRRDNVTDLILADVILTPGANYAVHQLADSRICKLPQFPFHVALGACPRAGSGSKRAAAWAETRLRGMNLAVDPSRLRVLPPPEGSRRKAHQRRRGEHQRHQKQQGRHEQPQDHRGGHGHKSVFNGDAQKASSSGSPEAETDETDAVSMSTSSSSPVEQKAQYPGLVVDLTFLD</sequence>
<feature type="compositionally biased region" description="Basic residues" evidence="1">
    <location>
        <begin position="226"/>
        <end position="243"/>
    </location>
</feature>
<name>A0A7S4JQE0_9STRA</name>
<accession>A0A7S4JQE0</accession>
<feature type="compositionally biased region" description="Basic and acidic residues" evidence="1">
    <location>
        <begin position="244"/>
        <end position="254"/>
    </location>
</feature>
<protein>
    <submittedName>
        <fullName evidence="2">Uncharacterized protein</fullName>
    </submittedName>
</protein>